<evidence type="ECO:0000256" key="1">
    <source>
        <dbReference type="SAM" id="Phobius"/>
    </source>
</evidence>
<dbReference type="RefSeq" id="WP_188823767.1">
    <property type="nucleotide sequence ID" value="NZ_BMLK01000048.1"/>
</dbReference>
<keyword evidence="1" id="KW-1133">Transmembrane helix</keyword>
<gene>
    <name evidence="2" type="ORF">GCM10011349_46280</name>
</gene>
<reference evidence="3" key="1">
    <citation type="journal article" date="2019" name="Int. J. Syst. Evol. Microbiol.">
        <title>The Global Catalogue of Microorganisms (GCM) 10K type strain sequencing project: providing services to taxonomists for standard genome sequencing and annotation.</title>
        <authorList>
            <consortium name="The Broad Institute Genomics Platform"/>
            <consortium name="The Broad Institute Genome Sequencing Center for Infectious Disease"/>
            <person name="Wu L."/>
            <person name="Ma J."/>
        </authorList>
    </citation>
    <scope>NUCLEOTIDE SEQUENCE [LARGE SCALE GENOMIC DNA]</scope>
    <source>
        <strain evidence="3">CGMCC 1.6784</strain>
    </source>
</reference>
<accession>A0ABQ2K309</accession>
<dbReference type="Proteomes" id="UP000605099">
    <property type="component" value="Unassembled WGS sequence"/>
</dbReference>
<comment type="caution">
    <text evidence="2">The sequence shown here is derived from an EMBL/GenBank/DDBJ whole genome shotgun (WGS) entry which is preliminary data.</text>
</comment>
<dbReference type="EMBL" id="BMLK01000048">
    <property type="protein sequence ID" value="GGN62515.1"/>
    <property type="molecule type" value="Genomic_DNA"/>
</dbReference>
<proteinExistence type="predicted"/>
<sequence length="168" mass="18275">MFCPLAIDWGNAADWASAVASAGAVIAAVWIAFGQERNARKLRRIARNEEHERKVHLIAEVIRLCGEIEAVAGSGAQLVDYGGGNLTSRRDDIEALRSQLRALQQFPQSDPRIFGEIGRILHASAMPLDVATASTSYQGIMLRDIARKMAERRAALATLPSTTTVHPD</sequence>
<evidence type="ECO:0000313" key="2">
    <source>
        <dbReference type="EMBL" id="GGN62515.1"/>
    </source>
</evidence>
<organism evidence="2 3">
    <name type="scientific">Novosphingobium indicum</name>
    <dbReference type="NCBI Taxonomy" id="462949"/>
    <lineage>
        <taxon>Bacteria</taxon>
        <taxon>Pseudomonadati</taxon>
        <taxon>Pseudomonadota</taxon>
        <taxon>Alphaproteobacteria</taxon>
        <taxon>Sphingomonadales</taxon>
        <taxon>Sphingomonadaceae</taxon>
        <taxon>Novosphingobium</taxon>
    </lineage>
</organism>
<evidence type="ECO:0000313" key="3">
    <source>
        <dbReference type="Proteomes" id="UP000605099"/>
    </source>
</evidence>
<protein>
    <submittedName>
        <fullName evidence="2">Uncharacterized protein</fullName>
    </submittedName>
</protein>
<name>A0ABQ2K309_9SPHN</name>
<keyword evidence="1" id="KW-0812">Transmembrane</keyword>
<keyword evidence="3" id="KW-1185">Reference proteome</keyword>
<keyword evidence="1" id="KW-0472">Membrane</keyword>
<feature type="transmembrane region" description="Helical" evidence="1">
    <location>
        <begin position="15"/>
        <end position="34"/>
    </location>
</feature>